<dbReference type="Proteomes" id="UP000004069">
    <property type="component" value="Unassembled WGS sequence"/>
</dbReference>
<dbReference type="STRING" id="83683.B1745_00980"/>
<dbReference type="AlphaFoldDB" id="D4YTH8"/>
<name>D4YTH8_9LACO</name>
<dbReference type="RefSeq" id="WP_006351991.1">
    <property type="nucleotide sequence ID" value="NZ_ADNY01000029.1"/>
</dbReference>
<evidence type="ECO:0000313" key="2">
    <source>
        <dbReference type="Proteomes" id="UP000004069"/>
    </source>
</evidence>
<proteinExistence type="predicted"/>
<sequence length="119" mass="13920">MNDFDRKVEQFFKNYQDRGMKKWAGFFLSDHTLKINKDKAKRAIVYQKKPSMNEDEISQLLFKAFSDHYYVQVQLKELDDDGKLNADICGFVEGYQEQLIIISGQKVAIDDINNVTIKC</sequence>
<accession>D4YTH8</accession>
<keyword evidence="2" id="KW-1185">Reference proteome</keyword>
<comment type="caution">
    <text evidence="1">The sequence shown here is derived from an EMBL/GenBank/DDBJ whole genome shotgun (WGS) entry which is preliminary data.</text>
</comment>
<evidence type="ECO:0000313" key="1">
    <source>
        <dbReference type="EMBL" id="EFG55648.1"/>
    </source>
</evidence>
<gene>
    <name evidence="1" type="ORF">HMPREF0493_0839</name>
</gene>
<dbReference type="PATRIC" id="fig|585524.9.peg.4"/>
<dbReference type="EMBL" id="ADNY01000029">
    <property type="protein sequence ID" value="EFG55648.1"/>
    <property type="molecule type" value="Genomic_DNA"/>
</dbReference>
<organism evidence="1 2">
    <name type="scientific">Lactobacillus amylolyticus DSM 11664</name>
    <dbReference type="NCBI Taxonomy" id="585524"/>
    <lineage>
        <taxon>Bacteria</taxon>
        <taxon>Bacillati</taxon>
        <taxon>Bacillota</taxon>
        <taxon>Bacilli</taxon>
        <taxon>Lactobacillales</taxon>
        <taxon>Lactobacillaceae</taxon>
        <taxon>Lactobacillus</taxon>
    </lineage>
</organism>
<protein>
    <submittedName>
        <fullName evidence="1">Uncharacterized protein</fullName>
    </submittedName>
</protein>
<dbReference type="eggNOG" id="ENOG5033CM8">
    <property type="taxonomic scope" value="Bacteria"/>
</dbReference>
<reference evidence="1 2" key="1">
    <citation type="submission" date="2010-04" db="EMBL/GenBank/DDBJ databases">
        <authorList>
            <person name="Muzny D."/>
            <person name="Qin X."/>
            <person name="Deng J."/>
            <person name="Jiang H."/>
            <person name="Liu Y."/>
            <person name="Qu J."/>
            <person name="Song X.-Z."/>
            <person name="Zhang L."/>
            <person name="Thornton R."/>
            <person name="Coyle M."/>
            <person name="Francisco L."/>
            <person name="Jackson L."/>
            <person name="Javaid M."/>
            <person name="Korchina V."/>
            <person name="Kovar C."/>
            <person name="Mata R."/>
            <person name="Mathew T."/>
            <person name="Ngo R."/>
            <person name="Nguyen L."/>
            <person name="Nguyen N."/>
            <person name="Okwuonu G."/>
            <person name="Ongeri F."/>
            <person name="Pham C."/>
            <person name="Simmons D."/>
            <person name="Wilczek-Boney K."/>
            <person name="Hale W."/>
            <person name="Jakkamsetti A."/>
            <person name="Pham P."/>
            <person name="Ruth R."/>
            <person name="San Lucas F."/>
            <person name="Warren J."/>
            <person name="Zhang J."/>
            <person name="Zhao Z."/>
            <person name="Zhou C."/>
            <person name="Zhu D."/>
            <person name="Lee S."/>
            <person name="Bess C."/>
            <person name="Blankenburg K."/>
            <person name="Forbes L."/>
            <person name="Fu Q."/>
            <person name="Gubbala S."/>
            <person name="Hirani K."/>
            <person name="Jayaseelan J.C."/>
            <person name="Lara F."/>
            <person name="Munidasa M."/>
            <person name="Palculict T."/>
            <person name="Patil S."/>
            <person name="Pu L.-L."/>
            <person name="Saada N."/>
            <person name="Tang L."/>
            <person name="Weissenberger G."/>
            <person name="Zhu Y."/>
            <person name="Hemphill L."/>
            <person name="Shang Y."/>
            <person name="Youmans B."/>
            <person name="Ayvaz T."/>
            <person name="Ross M."/>
            <person name="Santibanez J."/>
            <person name="Aqrawi P."/>
            <person name="Gross S."/>
            <person name="Joshi V."/>
            <person name="Fowler G."/>
            <person name="Nazareth L."/>
            <person name="Reid J."/>
            <person name="Worley K."/>
            <person name="Petrosino J."/>
            <person name="Highlander S."/>
            <person name="Gibbs R."/>
        </authorList>
    </citation>
    <scope>NUCLEOTIDE SEQUENCE [LARGE SCALE GENOMIC DNA]</scope>
    <source>
        <strain evidence="1 2">DSM 11664</strain>
    </source>
</reference>